<evidence type="ECO:0000313" key="4">
    <source>
        <dbReference type="Proteomes" id="UP000321947"/>
    </source>
</evidence>
<name>A0A5D3DU41_CUCMM</name>
<reference evidence="3 4" key="1">
    <citation type="submission" date="2019-08" db="EMBL/GenBank/DDBJ databases">
        <title>Draft genome sequences of two oriental melons (Cucumis melo L. var makuwa).</title>
        <authorList>
            <person name="Kwon S.-Y."/>
        </authorList>
    </citation>
    <scope>NUCLEOTIDE SEQUENCE [LARGE SCALE GENOMIC DNA]</scope>
    <source>
        <strain evidence="4">cv. Chang Bougi</strain>
        <strain evidence="3">cv. SW 3</strain>
        <tissue evidence="2">Leaf</tissue>
    </source>
</reference>
<dbReference type="Proteomes" id="UP000321393">
    <property type="component" value="Unassembled WGS sequence"/>
</dbReference>
<evidence type="ECO:0000313" key="3">
    <source>
        <dbReference type="Proteomes" id="UP000321393"/>
    </source>
</evidence>
<protein>
    <submittedName>
        <fullName evidence="2">Ty3-gypsy retrotransposon protein</fullName>
    </submittedName>
</protein>
<dbReference type="EMBL" id="SSTD01003209">
    <property type="protein sequence ID" value="TYK26979.1"/>
    <property type="molecule type" value="Genomic_DNA"/>
</dbReference>
<accession>A0A5D3DU41</accession>
<dbReference type="EMBL" id="SSTE01018442">
    <property type="protein sequence ID" value="KAA0039134.1"/>
    <property type="molecule type" value="Genomic_DNA"/>
</dbReference>
<comment type="caution">
    <text evidence="2">The sequence shown here is derived from an EMBL/GenBank/DDBJ whole genome shotgun (WGS) entry which is preliminary data.</text>
</comment>
<evidence type="ECO:0000313" key="2">
    <source>
        <dbReference type="EMBL" id="TYK26979.1"/>
    </source>
</evidence>
<gene>
    <name evidence="2" type="ORF">E5676_scaffold322G00500</name>
    <name evidence="1" type="ORF">E6C27_scaffold121G00240</name>
</gene>
<sequence length="121" mass="13647">MQEQEQSFVLTKKSWEQLMESPKSGIIIKENPLFDNSTSGSSLLEEEPHLEAVSLKMVNITTKAPMAEMERKINFLMKAVEERGHEITALKDQMKDCEAADSSKTYVVKADDKGKALLQEN</sequence>
<dbReference type="AlphaFoldDB" id="A0A5D3DU41"/>
<organism evidence="2 4">
    <name type="scientific">Cucumis melo var. makuwa</name>
    <name type="common">Oriental melon</name>
    <dbReference type="NCBI Taxonomy" id="1194695"/>
    <lineage>
        <taxon>Eukaryota</taxon>
        <taxon>Viridiplantae</taxon>
        <taxon>Streptophyta</taxon>
        <taxon>Embryophyta</taxon>
        <taxon>Tracheophyta</taxon>
        <taxon>Spermatophyta</taxon>
        <taxon>Magnoliopsida</taxon>
        <taxon>eudicotyledons</taxon>
        <taxon>Gunneridae</taxon>
        <taxon>Pentapetalae</taxon>
        <taxon>rosids</taxon>
        <taxon>fabids</taxon>
        <taxon>Cucurbitales</taxon>
        <taxon>Cucurbitaceae</taxon>
        <taxon>Benincaseae</taxon>
        <taxon>Cucumis</taxon>
    </lineage>
</organism>
<proteinExistence type="predicted"/>
<evidence type="ECO:0000313" key="1">
    <source>
        <dbReference type="EMBL" id="KAA0039134.1"/>
    </source>
</evidence>
<dbReference type="Proteomes" id="UP000321947">
    <property type="component" value="Unassembled WGS sequence"/>
</dbReference>